<keyword evidence="1" id="KW-0472">Membrane</keyword>
<keyword evidence="1" id="KW-0812">Transmembrane</keyword>
<dbReference type="SUPFAM" id="SSF51695">
    <property type="entry name" value="PLC-like phosphodiesterases"/>
    <property type="match status" value="1"/>
</dbReference>
<comment type="caution">
    <text evidence="2">The sequence shown here is derived from an EMBL/GenBank/DDBJ whole genome shotgun (WGS) entry which is preliminary data.</text>
</comment>
<keyword evidence="3" id="KW-1185">Reference proteome</keyword>
<dbReference type="RefSeq" id="WP_249600189.1">
    <property type="nucleotide sequence ID" value="NZ_JAKHSK010000003.1"/>
</dbReference>
<dbReference type="Pfam" id="PF16670">
    <property type="entry name" value="PI-PLC-C1"/>
    <property type="match status" value="1"/>
</dbReference>
<dbReference type="Gene3D" id="3.20.20.190">
    <property type="entry name" value="Phosphatidylinositol (PI) phosphodiesterase"/>
    <property type="match status" value="1"/>
</dbReference>
<accession>A0A9X2CNT0</accession>
<evidence type="ECO:0000313" key="2">
    <source>
        <dbReference type="EMBL" id="MCL6217202.1"/>
    </source>
</evidence>
<evidence type="ECO:0000313" key="3">
    <source>
        <dbReference type="Proteomes" id="UP001139521"/>
    </source>
</evidence>
<dbReference type="GO" id="GO:0008081">
    <property type="term" value="F:phosphoric diester hydrolase activity"/>
    <property type="evidence" value="ECO:0007669"/>
    <property type="project" value="InterPro"/>
</dbReference>
<dbReference type="EMBL" id="JAKHSK010000003">
    <property type="protein sequence ID" value="MCL6217202.1"/>
    <property type="molecule type" value="Genomic_DNA"/>
</dbReference>
<evidence type="ECO:0000256" key="1">
    <source>
        <dbReference type="SAM" id="Phobius"/>
    </source>
</evidence>
<gene>
    <name evidence="2" type="ORF">L1967_02755</name>
</gene>
<dbReference type="AlphaFoldDB" id="A0A9X2CNT0"/>
<organism evidence="2 3">
    <name type="scientific">Zunongwangia pacifica</name>
    <dbReference type="NCBI Taxonomy" id="2911062"/>
    <lineage>
        <taxon>Bacteria</taxon>
        <taxon>Pseudomonadati</taxon>
        <taxon>Bacteroidota</taxon>
        <taxon>Flavobacteriia</taxon>
        <taxon>Flavobacteriales</taxon>
        <taxon>Flavobacteriaceae</taxon>
        <taxon>Zunongwangia</taxon>
    </lineage>
</organism>
<dbReference type="GO" id="GO:0006629">
    <property type="term" value="P:lipid metabolic process"/>
    <property type="evidence" value="ECO:0007669"/>
    <property type="project" value="InterPro"/>
</dbReference>
<dbReference type="InterPro" id="IPR017946">
    <property type="entry name" value="PLC-like_Pdiesterase_TIM-brl"/>
</dbReference>
<proteinExistence type="predicted"/>
<reference evidence="2" key="1">
    <citation type="submission" date="2022-01" db="EMBL/GenBank/DDBJ databases">
        <title>Genome sequencing of Zunongwangia sp. M21534 genome.</title>
        <authorList>
            <person name="Chen Y."/>
            <person name="Dong C."/>
            <person name="Shao Z."/>
        </authorList>
    </citation>
    <scope>NUCLEOTIDE SEQUENCE</scope>
    <source>
        <strain evidence="2">MCCC M21534</strain>
    </source>
</reference>
<dbReference type="PROSITE" id="PS50007">
    <property type="entry name" value="PIPLC_X_DOMAIN"/>
    <property type="match status" value="1"/>
</dbReference>
<dbReference type="InterPro" id="IPR032075">
    <property type="entry name" value="PI-PLC-C1"/>
</dbReference>
<sequence>MIRNFSLYINSLIGIFLFIACSQHVSSPQRINQVQVIGSHNSYKKAIDDSLYSYLATQDSTGRLKGLQYEHILIPEQLSMGLRNLEVDVYVDSKGGKFSHPKGIALVKNQTEYDPERLLDKPGFKMIHVPDIDFRTQYYLFENCLKDLKSWSENHPDHTTIFITIEPKDGEENNFGTLPEAFTVAAYQELDETLLKFLGKEHLITPDDVRGNFETLNKAVLAGNWPDLNEGKGKFMFILDTKGEKMERYIKNHPSLKNRIIFTNSDPGTPEAAAMIINDPYDERIPDLVKKGYIIRTRADANTTEARNNDYSRFEMAKKSGAQIITTDYYLPSTFFASDYHINFGKNTFYRDNPINNKF</sequence>
<dbReference type="PROSITE" id="PS51257">
    <property type="entry name" value="PROKAR_LIPOPROTEIN"/>
    <property type="match status" value="1"/>
</dbReference>
<keyword evidence="1" id="KW-1133">Transmembrane helix</keyword>
<dbReference type="CDD" id="cd08589">
    <property type="entry name" value="PI-PLCc_SaPLC1_like"/>
    <property type="match status" value="1"/>
</dbReference>
<name>A0A9X2CNT0_9FLAO</name>
<dbReference type="Proteomes" id="UP001139521">
    <property type="component" value="Unassembled WGS sequence"/>
</dbReference>
<protein>
    <submittedName>
        <fullName evidence="2">Phosphatidylinositol-specific phospholipase C1-like protein</fullName>
    </submittedName>
</protein>
<feature type="transmembrane region" description="Helical" evidence="1">
    <location>
        <begin position="7"/>
        <end position="25"/>
    </location>
</feature>